<name>A0A1E3X949_9BACT</name>
<dbReference type="InterPro" id="IPR001789">
    <property type="entry name" value="Sig_transdc_resp-reg_receiver"/>
</dbReference>
<comment type="caution">
    <text evidence="4">The sequence shown here is derived from an EMBL/GenBank/DDBJ whole genome shotgun (WGS) entry which is preliminary data.</text>
</comment>
<protein>
    <submittedName>
        <fullName evidence="4">Putative two-component response regulator protein</fullName>
    </submittedName>
</protein>
<evidence type="ECO:0000313" key="4">
    <source>
        <dbReference type="EMBL" id="ODS32155.1"/>
    </source>
</evidence>
<dbReference type="GO" id="GO:0000160">
    <property type="term" value="P:phosphorelay signal transduction system"/>
    <property type="evidence" value="ECO:0007669"/>
    <property type="project" value="InterPro"/>
</dbReference>
<dbReference type="InterPro" id="IPR011006">
    <property type="entry name" value="CheY-like_superfamily"/>
</dbReference>
<evidence type="ECO:0000313" key="5">
    <source>
        <dbReference type="Proteomes" id="UP000094056"/>
    </source>
</evidence>
<feature type="modified residue" description="4-aspartylphosphate" evidence="2">
    <location>
        <position position="174"/>
    </location>
</feature>
<reference evidence="4 5" key="1">
    <citation type="submission" date="2016-07" db="EMBL/GenBank/DDBJ databases">
        <title>Draft genome of Scalindua rubra, obtained from a brine-seawater interface in the Red Sea, sheds light on salt adaptation in anammox bacteria.</title>
        <authorList>
            <person name="Speth D.R."/>
            <person name="Lagkouvardos I."/>
            <person name="Wang Y."/>
            <person name="Qian P.-Y."/>
            <person name="Dutilh B.E."/>
            <person name="Jetten M.S."/>
        </authorList>
    </citation>
    <scope>NUCLEOTIDE SEQUENCE [LARGE SCALE GENOMIC DNA]</scope>
    <source>
        <strain evidence="4">BSI-1</strain>
    </source>
</reference>
<gene>
    <name evidence="4" type="ORF">SCARUB_02716</name>
</gene>
<organism evidence="4 5">
    <name type="scientific">Candidatus Scalindua rubra</name>
    <dbReference type="NCBI Taxonomy" id="1872076"/>
    <lineage>
        <taxon>Bacteria</taxon>
        <taxon>Pseudomonadati</taxon>
        <taxon>Planctomycetota</taxon>
        <taxon>Candidatus Brocadiia</taxon>
        <taxon>Candidatus Brocadiales</taxon>
        <taxon>Candidatus Scalinduaceae</taxon>
        <taxon>Candidatus Scalindua</taxon>
    </lineage>
</organism>
<feature type="domain" description="Response regulatory" evidence="3">
    <location>
        <begin position="6"/>
        <end position="120"/>
    </location>
</feature>
<dbReference type="Pfam" id="PF00072">
    <property type="entry name" value="Response_reg"/>
    <property type="match status" value="2"/>
</dbReference>
<dbReference type="SMART" id="SM00448">
    <property type="entry name" value="REC"/>
    <property type="match status" value="2"/>
</dbReference>
<dbReference type="PROSITE" id="PS50110">
    <property type="entry name" value="RESPONSE_REGULATORY"/>
    <property type="match status" value="2"/>
</dbReference>
<proteinExistence type="predicted"/>
<accession>A0A1E3X949</accession>
<dbReference type="AlphaFoldDB" id="A0A1E3X949"/>
<dbReference type="InterPro" id="IPR050595">
    <property type="entry name" value="Bact_response_regulator"/>
</dbReference>
<dbReference type="CDD" id="cd00156">
    <property type="entry name" value="REC"/>
    <property type="match status" value="1"/>
</dbReference>
<dbReference type="EMBL" id="MAYW01000075">
    <property type="protein sequence ID" value="ODS32155.1"/>
    <property type="molecule type" value="Genomic_DNA"/>
</dbReference>
<dbReference type="PANTHER" id="PTHR44591:SF3">
    <property type="entry name" value="RESPONSE REGULATORY DOMAIN-CONTAINING PROTEIN"/>
    <property type="match status" value="1"/>
</dbReference>
<dbReference type="Gene3D" id="3.40.50.2300">
    <property type="match status" value="2"/>
</dbReference>
<evidence type="ECO:0000256" key="1">
    <source>
        <dbReference type="ARBA" id="ARBA00022553"/>
    </source>
</evidence>
<evidence type="ECO:0000259" key="3">
    <source>
        <dbReference type="PROSITE" id="PS50110"/>
    </source>
</evidence>
<keyword evidence="1 2" id="KW-0597">Phosphoprotein</keyword>
<dbReference type="Proteomes" id="UP000094056">
    <property type="component" value="Unassembled WGS sequence"/>
</dbReference>
<dbReference type="SUPFAM" id="SSF52172">
    <property type="entry name" value="CheY-like"/>
    <property type="match status" value="2"/>
</dbReference>
<feature type="domain" description="Response regulatory" evidence="3">
    <location>
        <begin position="125"/>
        <end position="241"/>
    </location>
</feature>
<sequence>MKTKERILIVDNNTDFCENIADVLELEGYETVEAYDGFGAIESIKENDFDLVLMDIKMPKMDGVETFRKLKEVSPETPVIMMTAFMVEDLVKLSLQEGAFGAFQKPLNLKRLFCSIEKAIPNGALIMVADDNEELCINLSDILVEKGYRVTIAKDGEIAVQMSKEKKFNIILLDMKLPEMNGLETYLAIRDIRPEVVVVIITAFKDETGNLVEQALNKNVYACMEKPLDMDRLQETMQRVLENRS</sequence>
<dbReference type="PANTHER" id="PTHR44591">
    <property type="entry name" value="STRESS RESPONSE REGULATOR PROTEIN 1"/>
    <property type="match status" value="1"/>
</dbReference>
<evidence type="ECO:0000256" key="2">
    <source>
        <dbReference type="PROSITE-ProRule" id="PRU00169"/>
    </source>
</evidence>
<feature type="modified residue" description="4-aspartylphosphate" evidence="2">
    <location>
        <position position="55"/>
    </location>
</feature>